<protein>
    <recommendedName>
        <fullName evidence="14">Bifunctional adenosylcobalamin biosynthesis protein</fullName>
        <ecNumber evidence="14">2.7.1.156</ecNumber>
        <ecNumber evidence="14">2.7.7.62</ecNumber>
    </recommendedName>
</protein>
<dbReference type="GO" id="GO:0005525">
    <property type="term" value="F:GTP binding"/>
    <property type="evidence" value="ECO:0007669"/>
    <property type="project" value="UniProtKB-UniRule"/>
</dbReference>
<evidence type="ECO:0000256" key="2">
    <source>
        <dbReference type="ARBA" id="ARBA00000711"/>
    </source>
</evidence>
<dbReference type="EC" id="2.7.1.156" evidence="14"/>
<evidence type="ECO:0000256" key="12">
    <source>
        <dbReference type="ARBA" id="ARBA00022840"/>
    </source>
</evidence>
<evidence type="ECO:0000256" key="3">
    <source>
        <dbReference type="ARBA" id="ARBA00001522"/>
    </source>
</evidence>
<evidence type="ECO:0000313" key="18">
    <source>
        <dbReference type="Proteomes" id="UP000193450"/>
    </source>
</evidence>
<dbReference type="UniPathway" id="UPA00148">
    <property type="reaction ID" value="UER00236"/>
</dbReference>
<comment type="catalytic activity">
    <reaction evidence="2 14">
        <text>adenosylcob(III)inamide phosphate + GTP + H(+) = adenosylcob(III)inamide-GDP + diphosphate</text>
        <dbReference type="Rhea" id="RHEA:22712"/>
        <dbReference type="ChEBI" id="CHEBI:15378"/>
        <dbReference type="ChEBI" id="CHEBI:33019"/>
        <dbReference type="ChEBI" id="CHEBI:37565"/>
        <dbReference type="ChEBI" id="CHEBI:58502"/>
        <dbReference type="ChEBI" id="CHEBI:60487"/>
        <dbReference type="EC" id="2.7.7.62"/>
    </reaction>
</comment>
<evidence type="ECO:0000256" key="16">
    <source>
        <dbReference type="PIRSR" id="PIRSR006135-2"/>
    </source>
</evidence>
<comment type="pathway">
    <text evidence="5 14">Cofactor biosynthesis; adenosylcobalamin biosynthesis; adenosylcobalamin from cob(II)yrinate a,c-diamide: step 6/7.</text>
</comment>
<sequence>MKQLILGGARSGKSSLAEQLAKASGKTVIYIATTDTRYNDHEMDQRIAHHQQSRPASWPTIEEPLLLAEQLQQQASNDHCLLVDCLSLWLSNCLMQEDKDIWGQQRQQLLDSIATLPGDLILVGNEVGSGIIPLGEINRRFVDETGFLHQALAKQCDRVVLTAAGLPLVMKGEPLS</sequence>
<evidence type="ECO:0000256" key="8">
    <source>
        <dbReference type="ARBA" id="ARBA00022573"/>
    </source>
</evidence>
<evidence type="ECO:0000256" key="4">
    <source>
        <dbReference type="ARBA" id="ARBA00003889"/>
    </source>
</evidence>
<dbReference type="SUPFAM" id="SSF52540">
    <property type="entry name" value="P-loop containing nucleoside triphosphate hydrolases"/>
    <property type="match status" value="1"/>
</dbReference>
<dbReference type="OrthoDB" id="9788370at2"/>
<feature type="binding site" evidence="16">
    <location>
        <position position="84"/>
    </location>
    <ligand>
        <name>GTP</name>
        <dbReference type="ChEBI" id="CHEBI:37565"/>
    </ligand>
</feature>
<dbReference type="InterPro" id="IPR027417">
    <property type="entry name" value="P-loop_NTPase"/>
</dbReference>
<organism evidence="17 18">
    <name type="scientific">Oceanicoccus sagamiensis</name>
    <dbReference type="NCBI Taxonomy" id="716816"/>
    <lineage>
        <taxon>Bacteria</taxon>
        <taxon>Pseudomonadati</taxon>
        <taxon>Pseudomonadota</taxon>
        <taxon>Gammaproteobacteria</taxon>
        <taxon>Cellvibrionales</taxon>
        <taxon>Spongiibacteraceae</taxon>
        <taxon>Oceanicoccus</taxon>
    </lineage>
</organism>
<comment type="pathway">
    <text evidence="6 14">Cofactor biosynthesis; adenosylcobalamin biosynthesis; adenosylcobalamin from cob(II)yrinate a,c-diamide: step 5/7.</text>
</comment>
<evidence type="ECO:0000256" key="7">
    <source>
        <dbReference type="ARBA" id="ARBA00007490"/>
    </source>
</evidence>
<evidence type="ECO:0000256" key="13">
    <source>
        <dbReference type="ARBA" id="ARBA00023134"/>
    </source>
</evidence>
<dbReference type="InterPro" id="IPR003203">
    <property type="entry name" value="CobU/CobP"/>
</dbReference>
<keyword evidence="9 14" id="KW-0808">Transferase</keyword>
<evidence type="ECO:0000256" key="5">
    <source>
        <dbReference type="ARBA" id="ARBA00004692"/>
    </source>
</evidence>
<dbReference type="PIRSF" id="PIRSF006135">
    <property type="entry name" value="CobU"/>
    <property type="match status" value="1"/>
</dbReference>
<evidence type="ECO:0000313" key="17">
    <source>
        <dbReference type="EMBL" id="ARN74793.1"/>
    </source>
</evidence>
<dbReference type="GO" id="GO:0009236">
    <property type="term" value="P:cobalamin biosynthetic process"/>
    <property type="evidence" value="ECO:0007669"/>
    <property type="project" value="UniProtKB-UniRule"/>
</dbReference>
<keyword evidence="13 14" id="KW-0342">GTP-binding</keyword>
<evidence type="ECO:0000256" key="15">
    <source>
        <dbReference type="PIRSR" id="PIRSR006135-1"/>
    </source>
</evidence>
<dbReference type="EMBL" id="CP019343">
    <property type="protein sequence ID" value="ARN74793.1"/>
    <property type="molecule type" value="Genomic_DNA"/>
</dbReference>
<dbReference type="GO" id="GO:0043752">
    <property type="term" value="F:adenosylcobinamide kinase activity"/>
    <property type="evidence" value="ECO:0007669"/>
    <property type="project" value="UniProtKB-EC"/>
</dbReference>
<keyword evidence="11 14" id="KW-0418">Kinase</keyword>
<dbReference type="Gene3D" id="3.40.50.300">
    <property type="entry name" value="P-loop containing nucleotide triphosphate hydrolases"/>
    <property type="match status" value="1"/>
</dbReference>
<dbReference type="STRING" id="716816.BST96_12085"/>
<evidence type="ECO:0000256" key="11">
    <source>
        <dbReference type="ARBA" id="ARBA00022777"/>
    </source>
</evidence>
<comment type="catalytic activity">
    <reaction evidence="1 14">
        <text>adenosylcob(III)inamide + ATP = adenosylcob(III)inamide phosphate + ADP + H(+)</text>
        <dbReference type="Rhea" id="RHEA:15769"/>
        <dbReference type="ChEBI" id="CHEBI:2480"/>
        <dbReference type="ChEBI" id="CHEBI:15378"/>
        <dbReference type="ChEBI" id="CHEBI:30616"/>
        <dbReference type="ChEBI" id="CHEBI:58502"/>
        <dbReference type="ChEBI" id="CHEBI:456216"/>
        <dbReference type="EC" id="2.7.1.156"/>
    </reaction>
</comment>
<dbReference type="GO" id="GO:0008820">
    <property type="term" value="F:cobinamide phosphate guanylyltransferase activity"/>
    <property type="evidence" value="ECO:0007669"/>
    <property type="project" value="UniProtKB-UniRule"/>
</dbReference>
<proteinExistence type="inferred from homology"/>
<name>A0A1X9NLH6_9GAMM</name>
<evidence type="ECO:0000256" key="1">
    <source>
        <dbReference type="ARBA" id="ARBA00000312"/>
    </source>
</evidence>
<dbReference type="RefSeq" id="WP_085758956.1">
    <property type="nucleotide sequence ID" value="NZ_CP019343.1"/>
</dbReference>
<feature type="binding site" evidence="16">
    <location>
        <position position="62"/>
    </location>
    <ligand>
        <name>GTP</name>
        <dbReference type="ChEBI" id="CHEBI:37565"/>
    </ligand>
</feature>
<evidence type="ECO:0000256" key="14">
    <source>
        <dbReference type="PIRNR" id="PIRNR006135"/>
    </source>
</evidence>
<feature type="binding site" evidence="16">
    <location>
        <begin position="7"/>
        <end position="14"/>
    </location>
    <ligand>
        <name>GTP</name>
        <dbReference type="ChEBI" id="CHEBI:37565"/>
    </ligand>
</feature>
<dbReference type="AlphaFoldDB" id="A0A1X9NLH6"/>
<feature type="active site" description="GMP-histidine intermediate" evidence="15">
    <location>
        <position position="50"/>
    </location>
</feature>
<accession>A0A1X9NLH6</accession>
<evidence type="ECO:0000256" key="9">
    <source>
        <dbReference type="ARBA" id="ARBA00022679"/>
    </source>
</evidence>
<keyword evidence="8 14" id="KW-0169">Cobalamin biosynthesis</keyword>
<comment type="function">
    <text evidence="4 14">Catalyzes ATP-dependent phosphorylation of adenosylcobinamide and addition of GMP to adenosylcobinamide phosphate.</text>
</comment>
<dbReference type="CDD" id="cd00544">
    <property type="entry name" value="CobU"/>
    <property type="match status" value="1"/>
</dbReference>
<keyword evidence="18" id="KW-1185">Reference proteome</keyword>
<reference evidence="17 18" key="1">
    <citation type="submission" date="2016-11" db="EMBL/GenBank/DDBJ databases">
        <title>Trade-off between light-utilization and light-protection in marine flavobacteria.</title>
        <authorList>
            <person name="Kumagai Y."/>
        </authorList>
    </citation>
    <scope>NUCLEOTIDE SEQUENCE [LARGE SCALE GENOMIC DNA]</scope>
    <source>
        <strain evidence="17 18">NBRC 107125</strain>
    </source>
</reference>
<keyword evidence="17" id="KW-0548">Nucleotidyltransferase</keyword>
<dbReference type="PANTHER" id="PTHR34848">
    <property type="match status" value="1"/>
</dbReference>
<comment type="similarity">
    <text evidence="7 14">Belongs to the CobU/CobP family.</text>
</comment>
<dbReference type="KEGG" id="osg:BST96_12085"/>
<evidence type="ECO:0000256" key="6">
    <source>
        <dbReference type="ARBA" id="ARBA00005159"/>
    </source>
</evidence>
<dbReference type="NCBIfam" id="NF004469">
    <property type="entry name" value="PRK05800.1"/>
    <property type="match status" value="1"/>
</dbReference>
<dbReference type="Proteomes" id="UP000193450">
    <property type="component" value="Chromosome"/>
</dbReference>
<evidence type="ECO:0000256" key="10">
    <source>
        <dbReference type="ARBA" id="ARBA00022741"/>
    </source>
</evidence>
<dbReference type="PANTHER" id="PTHR34848:SF1">
    <property type="entry name" value="BIFUNCTIONAL ADENOSYLCOBALAMIN BIOSYNTHESIS PROTEIN COBU"/>
    <property type="match status" value="1"/>
</dbReference>
<dbReference type="GO" id="GO:0005524">
    <property type="term" value="F:ATP binding"/>
    <property type="evidence" value="ECO:0007669"/>
    <property type="project" value="UniProtKB-UniRule"/>
</dbReference>
<dbReference type="EC" id="2.7.7.62" evidence="14"/>
<comment type="catalytic activity">
    <reaction evidence="3">
        <text>adenosylcob(III)inamide + GTP = adenosylcob(III)inamide phosphate + GDP + H(+)</text>
        <dbReference type="Rhea" id="RHEA:15765"/>
        <dbReference type="ChEBI" id="CHEBI:2480"/>
        <dbReference type="ChEBI" id="CHEBI:15378"/>
        <dbReference type="ChEBI" id="CHEBI:37565"/>
        <dbReference type="ChEBI" id="CHEBI:58189"/>
        <dbReference type="ChEBI" id="CHEBI:58502"/>
        <dbReference type="EC" id="2.7.1.156"/>
    </reaction>
</comment>
<keyword evidence="10 14" id="KW-0547">Nucleotide-binding</keyword>
<keyword evidence="12 14" id="KW-0067">ATP-binding</keyword>
<dbReference type="Pfam" id="PF02283">
    <property type="entry name" value="CobU"/>
    <property type="match status" value="1"/>
</dbReference>
<gene>
    <name evidence="17" type="ORF">BST96_12085</name>
</gene>